<dbReference type="STRING" id="1075417.SAMN05421823_103463"/>
<evidence type="ECO:0000256" key="9">
    <source>
        <dbReference type="PROSITE-ProRule" id="PRU00473"/>
    </source>
</evidence>
<dbReference type="PROSITE" id="PS51123">
    <property type="entry name" value="OMPA_2"/>
    <property type="match status" value="1"/>
</dbReference>
<name>A0A1G9EGB8_9BACT</name>
<evidence type="ECO:0000256" key="12">
    <source>
        <dbReference type="SAM" id="SignalP"/>
    </source>
</evidence>
<dbReference type="InterPro" id="IPR006664">
    <property type="entry name" value="OMP_bac"/>
</dbReference>
<dbReference type="Pfam" id="PF19573">
    <property type="entry name" value="DUF6089"/>
    <property type="match status" value="1"/>
</dbReference>
<feature type="chain" id="PRO_5011632543" evidence="12">
    <location>
        <begin position="24"/>
        <end position="904"/>
    </location>
</feature>
<evidence type="ECO:0000313" key="15">
    <source>
        <dbReference type="Proteomes" id="UP000198510"/>
    </source>
</evidence>
<evidence type="ECO:0000256" key="2">
    <source>
        <dbReference type="ARBA" id="ARBA00022448"/>
    </source>
</evidence>
<feature type="region of interest" description="Disordered" evidence="11">
    <location>
        <begin position="473"/>
        <end position="503"/>
    </location>
</feature>
<keyword evidence="6" id="KW-0626">Porin</keyword>
<evidence type="ECO:0000256" key="7">
    <source>
        <dbReference type="ARBA" id="ARBA00023136"/>
    </source>
</evidence>
<evidence type="ECO:0000256" key="11">
    <source>
        <dbReference type="SAM" id="MobiDB-lite"/>
    </source>
</evidence>
<keyword evidence="15" id="KW-1185">Reference proteome</keyword>
<keyword evidence="2" id="KW-0813">Transport</keyword>
<evidence type="ECO:0000256" key="3">
    <source>
        <dbReference type="ARBA" id="ARBA00022452"/>
    </source>
</evidence>
<dbReference type="Pfam" id="PF00691">
    <property type="entry name" value="OmpA"/>
    <property type="match status" value="1"/>
</dbReference>
<evidence type="ECO:0000256" key="1">
    <source>
        <dbReference type="ARBA" id="ARBA00004571"/>
    </source>
</evidence>
<sequence length="904" mass="100255">MMNLFLRMILCASFLIASLSVRAQQNDYRWRVGLYTGVMTYYGDLNTRLFSNTTPLRKFDLGYLSYGADLELSLSQAWGMRLLYSRGQFEANDRALDWQGNLRLGEENFDRALNARTQLNDLSLLLNYYFDNETFLSRNAWITPYLTAGLGFTQFDVWGDLYRNGQRYYYWDDQTIRTVPQGSTAPEQAPVVSQDGTFETNLSELDVEEDYANQTISVPMGIGVKMRFSSRINANLEVLTRYTFTDYLDDVAGVYPTETDNPQVNYAANPSGRLAEYRGDPGGNNDWYTFVSLSVHYNFGAKPQPYKVPVIYTNPSTASQTLLAPPAPSEQRMSMRTRRFTRVTRGEAGRRDAGLLDAGRRRAMVPDSLATRFSPVDSTAAEEAMAAMPDTALPPPSDSALVSDSVLNQLQAVRQEMDTTATSGTLPDHLASDSAASLQLRPETLAGDLPEVSMPLLFSPVPTAADSQNVALKAPSRVSPKPSGVTRDTVARGGPAPQIGEPMDSVRQVPTFLSFNPLPTPIDTPQVGVARPTARTKADTTYITAPDQSNAEVEQLRRQVALLSNRLESLEGRPLATTQGRVMPTRTDTITAYDPQVQQLSVENQVLREELRALQRQMMNQPPVATSPATPAPASTTNQEIQALRQEMQQLRSQMAQQASRPTSPVTAAPANDQELQALRTELETLRRRVNSNATSNTVVAAPVPVPATSGDNTSMRLERTAEDSLRDAQIRQTEQSIADLNSRLQQMQANQGANATTDVQAEVDRLRELMNNTTLELNRLRQEQATAQTRAELARNFQKTEVFFATGSSSIDSTDARNIRQIAQLTQEYPELKVVLRGYTDQTGNAQQNQILSRKRAEAVRTALVNAGVTAEKITVEHHGADRSLGPQQYSYGRRVEIHLYTN</sequence>
<gene>
    <name evidence="14" type="ORF">SAMN05421823_103463</name>
</gene>
<keyword evidence="5" id="KW-0406">Ion transport</keyword>
<evidence type="ECO:0000256" key="5">
    <source>
        <dbReference type="ARBA" id="ARBA00023065"/>
    </source>
</evidence>
<feature type="signal peptide" evidence="12">
    <location>
        <begin position="1"/>
        <end position="23"/>
    </location>
</feature>
<dbReference type="OrthoDB" id="654178at2"/>
<dbReference type="GO" id="GO:0006811">
    <property type="term" value="P:monoatomic ion transport"/>
    <property type="evidence" value="ECO:0007669"/>
    <property type="project" value="UniProtKB-KW"/>
</dbReference>
<dbReference type="EMBL" id="FNFO01000003">
    <property type="protein sequence ID" value="SDK75217.1"/>
    <property type="molecule type" value="Genomic_DNA"/>
</dbReference>
<dbReference type="SUPFAM" id="SSF103088">
    <property type="entry name" value="OmpA-like"/>
    <property type="match status" value="1"/>
</dbReference>
<keyword evidence="12" id="KW-0732">Signal</keyword>
<keyword evidence="3" id="KW-1134">Transmembrane beta strand</keyword>
<reference evidence="14 15" key="1">
    <citation type="submission" date="2016-10" db="EMBL/GenBank/DDBJ databases">
        <authorList>
            <person name="de Groot N.N."/>
        </authorList>
    </citation>
    <scope>NUCLEOTIDE SEQUENCE [LARGE SCALE GENOMIC DNA]</scope>
    <source>
        <strain evidence="14 15">DSM 25186</strain>
    </source>
</reference>
<dbReference type="GO" id="GO:0046930">
    <property type="term" value="C:pore complex"/>
    <property type="evidence" value="ECO:0007669"/>
    <property type="project" value="UniProtKB-KW"/>
</dbReference>
<evidence type="ECO:0000256" key="6">
    <source>
        <dbReference type="ARBA" id="ARBA00023114"/>
    </source>
</evidence>
<dbReference type="PRINTS" id="PR01021">
    <property type="entry name" value="OMPADOMAIN"/>
</dbReference>
<keyword evidence="4" id="KW-0812">Transmembrane</keyword>
<keyword evidence="8" id="KW-0998">Cell outer membrane</keyword>
<comment type="subcellular location">
    <subcellularLocation>
        <location evidence="1">Cell outer membrane</location>
        <topology evidence="1">Multi-pass membrane protein</topology>
    </subcellularLocation>
</comment>
<dbReference type="InterPro" id="IPR045743">
    <property type="entry name" value="DUF6089"/>
</dbReference>
<keyword evidence="7 9" id="KW-0472">Membrane</keyword>
<feature type="domain" description="OmpA-like" evidence="13">
    <location>
        <begin position="792"/>
        <end position="904"/>
    </location>
</feature>
<evidence type="ECO:0000256" key="8">
    <source>
        <dbReference type="ARBA" id="ARBA00023237"/>
    </source>
</evidence>
<dbReference type="PANTHER" id="PTHR30329:SF21">
    <property type="entry name" value="LIPOPROTEIN YIAD-RELATED"/>
    <property type="match status" value="1"/>
</dbReference>
<evidence type="ECO:0000313" key="14">
    <source>
        <dbReference type="EMBL" id="SDK75217.1"/>
    </source>
</evidence>
<dbReference type="InterPro" id="IPR011250">
    <property type="entry name" value="OMP/PagP_B-barrel"/>
</dbReference>
<dbReference type="Proteomes" id="UP000198510">
    <property type="component" value="Unassembled WGS sequence"/>
</dbReference>
<dbReference type="CDD" id="cd07185">
    <property type="entry name" value="OmpA_C-like"/>
    <property type="match status" value="1"/>
</dbReference>
<dbReference type="InterPro" id="IPR006665">
    <property type="entry name" value="OmpA-like"/>
</dbReference>
<evidence type="ECO:0000256" key="10">
    <source>
        <dbReference type="SAM" id="Coils"/>
    </source>
</evidence>
<evidence type="ECO:0000256" key="4">
    <source>
        <dbReference type="ARBA" id="ARBA00022692"/>
    </source>
</evidence>
<dbReference type="GO" id="GO:0009279">
    <property type="term" value="C:cell outer membrane"/>
    <property type="evidence" value="ECO:0007669"/>
    <property type="project" value="UniProtKB-SubCell"/>
</dbReference>
<keyword evidence="10" id="KW-0175">Coiled coil</keyword>
<dbReference type="InterPro" id="IPR050330">
    <property type="entry name" value="Bact_OuterMem_StrucFunc"/>
</dbReference>
<feature type="coiled-coil region" evidence="10">
    <location>
        <begin position="731"/>
        <end position="791"/>
    </location>
</feature>
<dbReference type="SUPFAM" id="SSF56925">
    <property type="entry name" value="OMPA-like"/>
    <property type="match status" value="1"/>
</dbReference>
<proteinExistence type="predicted"/>
<dbReference type="Gene3D" id="2.40.160.20">
    <property type="match status" value="1"/>
</dbReference>
<protein>
    <submittedName>
        <fullName evidence="14">Outer membrane protein OmpA</fullName>
    </submittedName>
</protein>
<dbReference type="PANTHER" id="PTHR30329">
    <property type="entry name" value="STATOR ELEMENT OF FLAGELLAR MOTOR COMPLEX"/>
    <property type="match status" value="1"/>
</dbReference>
<dbReference type="Gene3D" id="3.30.1330.60">
    <property type="entry name" value="OmpA-like domain"/>
    <property type="match status" value="1"/>
</dbReference>
<accession>A0A1G9EGB8</accession>
<dbReference type="GO" id="GO:0015288">
    <property type="term" value="F:porin activity"/>
    <property type="evidence" value="ECO:0007669"/>
    <property type="project" value="UniProtKB-KW"/>
</dbReference>
<dbReference type="AlphaFoldDB" id="A0A1G9EGB8"/>
<dbReference type="InterPro" id="IPR036737">
    <property type="entry name" value="OmpA-like_sf"/>
</dbReference>
<organism evidence="14 15">
    <name type="scientific">Catalinimonas alkaloidigena</name>
    <dbReference type="NCBI Taxonomy" id="1075417"/>
    <lineage>
        <taxon>Bacteria</taxon>
        <taxon>Pseudomonadati</taxon>
        <taxon>Bacteroidota</taxon>
        <taxon>Cytophagia</taxon>
        <taxon>Cytophagales</taxon>
        <taxon>Catalimonadaceae</taxon>
        <taxon>Catalinimonas</taxon>
    </lineage>
</organism>
<evidence type="ECO:0000259" key="13">
    <source>
        <dbReference type="PROSITE" id="PS51123"/>
    </source>
</evidence>
<feature type="coiled-coil region" evidence="10">
    <location>
        <begin position="597"/>
        <end position="689"/>
    </location>
</feature>